<proteinExistence type="predicted"/>
<organism evidence="1">
    <name type="scientific">marine sediment metagenome</name>
    <dbReference type="NCBI Taxonomy" id="412755"/>
    <lineage>
        <taxon>unclassified sequences</taxon>
        <taxon>metagenomes</taxon>
        <taxon>ecological metagenomes</taxon>
    </lineage>
</organism>
<evidence type="ECO:0000313" key="1">
    <source>
        <dbReference type="EMBL" id="KKL85234.1"/>
    </source>
</evidence>
<feature type="non-terminal residue" evidence="1">
    <location>
        <position position="22"/>
    </location>
</feature>
<protein>
    <submittedName>
        <fullName evidence="1">Uncharacterized protein</fullName>
    </submittedName>
</protein>
<name>A0A0F9FFP9_9ZZZZ</name>
<dbReference type="AlphaFoldDB" id="A0A0F9FFP9"/>
<gene>
    <name evidence="1" type="ORF">LCGC14_1956740</name>
</gene>
<dbReference type="EMBL" id="LAZR01021464">
    <property type="protein sequence ID" value="KKL85234.1"/>
    <property type="molecule type" value="Genomic_DNA"/>
</dbReference>
<reference evidence="1" key="1">
    <citation type="journal article" date="2015" name="Nature">
        <title>Complex archaea that bridge the gap between prokaryotes and eukaryotes.</title>
        <authorList>
            <person name="Spang A."/>
            <person name="Saw J.H."/>
            <person name="Jorgensen S.L."/>
            <person name="Zaremba-Niedzwiedzka K."/>
            <person name="Martijn J."/>
            <person name="Lind A.E."/>
            <person name="van Eijk R."/>
            <person name="Schleper C."/>
            <person name="Guy L."/>
            <person name="Ettema T.J."/>
        </authorList>
    </citation>
    <scope>NUCLEOTIDE SEQUENCE</scope>
</reference>
<comment type="caution">
    <text evidence="1">The sequence shown here is derived from an EMBL/GenBank/DDBJ whole genome shotgun (WGS) entry which is preliminary data.</text>
</comment>
<accession>A0A0F9FFP9</accession>
<sequence length="22" mass="2282">MKATTFIVTGLCVLLLAMTALA</sequence>